<organism evidence="2 3">
    <name type="scientific">Ruoffia halotolerans</name>
    <dbReference type="NCBI Taxonomy" id="2748684"/>
    <lineage>
        <taxon>Bacteria</taxon>
        <taxon>Bacillati</taxon>
        <taxon>Bacillota</taxon>
        <taxon>Bacilli</taxon>
        <taxon>Lactobacillales</taxon>
        <taxon>Aerococcaceae</taxon>
        <taxon>Ruoffia</taxon>
    </lineage>
</organism>
<dbReference type="Proteomes" id="UP000571018">
    <property type="component" value="Unassembled WGS sequence"/>
</dbReference>
<comment type="caution">
    <text evidence="2">The sequence shown here is derived from an EMBL/GenBank/DDBJ whole genome shotgun (WGS) entry which is preliminary data.</text>
</comment>
<dbReference type="EMBL" id="JACAOA010000010">
    <property type="protein sequence ID" value="MBA5729156.1"/>
    <property type="molecule type" value="Genomic_DNA"/>
</dbReference>
<keyword evidence="1" id="KW-1133">Transmembrane helix</keyword>
<gene>
    <name evidence="2" type="ORF">HW423_05085</name>
</gene>
<reference evidence="2 3" key="1">
    <citation type="submission" date="2020-06" db="EMBL/GenBank/DDBJ databases">
        <title>Reclassification of Facklamia ignava, Facklamia soureckii and Facklami tabacinasalis as Falseniella iganva gen. nov., comb. nov., Hutsoniella ignava gen. nov., comb. nov., and Ruoffia tabacinasalis gen. nov., comb. nov and description of Ruoffia haltotolerans sp. nov., isolated from hypersaline Inland Sea of Qatar.</title>
        <authorList>
            <person name="Fotedar R."/>
            <person name="Sankaranarayanan K."/>
            <person name="Lawson P."/>
            <person name="Caldwell M."/>
            <person name="Zeyara A."/>
            <person name="Al Malki A."/>
            <person name="Ali M."/>
        </authorList>
    </citation>
    <scope>NUCLEOTIDE SEQUENCE [LARGE SCALE GENOMIC DNA]</scope>
    <source>
        <strain evidence="2 3">INB8</strain>
    </source>
</reference>
<proteinExistence type="predicted"/>
<dbReference type="RefSeq" id="WP_218930860.1">
    <property type="nucleotide sequence ID" value="NZ_JACAOA010000010.1"/>
</dbReference>
<evidence type="ECO:0000313" key="3">
    <source>
        <dbReference type="Proteomes" id="UP000571018"/>
    </source>
</evidence>
<dbReference type="AlphaFoldDB" id="A0A839A4J4"/>
<protein>
    <submittedName>
        <fullName evidence="2">Uncharacterized protein</fullName>
    </submittedName>
</protein>
<keyword evidence="1" id="KW-0812">Transmembrane</keyword>
<accession>A0A839A4J4</accession>
<keyword evidence="1" id="KW-0472">Membrane</keyword>
<feature type="transmembrane region" description="Helical" evidence="1">
    <location>
        <begin position="7"/>
        <end position="26"/>
    </location>
</feature>
<evidence type="ECO:0000313" key="2">
    <source>
        <dbReference type="EMBL" id="MBA5729156.1"/>
    </source>
</evidence>
<keyword evidence="3" id="KW-1185">Reference proteome</keyword>
<sequence>MFWTNEFKFLTILFSVSILIITYGLLPEGLTKDGVARFGILDGSNSKYEKIEMFSLNNKNIFLSFYSKGSESRRKRGYRSGAFFTFRFPENVSEDNIISFFKEIGVSDIVEIQNQEFQLKTH</sequence>
<evidence type="ECO:0000256" key="1">
    <source>
        <dbReference type="SAM" id="Phobius"/>
    </source>
</evidence>
<name>A0A839A4J4_9LACT</name>